<accession>A0A0E9QS40</accession>
<dbReference type="EMBL" id="GBXM01088908">
    <property type="protein sequence ID" value="JAH19669.1"/>
    <property type="molecule type" value="Transcribed_RNA"/>
</dbReference>
<evidence type="ECO:0000313" key="1">
    <source>
        <dbReference type="EMBL" id="JAH19669.1"/>
    </source>
</evidence>
<reference evidence="1" key="2">
    <citation type="journal article" date="2015" name="Fish Shellfish Immunol.">
        <title>Early steps in the European eel (Anguilla anguilla)-Vibrio vulnificus interaction in the gills: Role of the RtxA13 toxin.</title>
        <authorList>
            <person name="Callol A."/>
            <person name="Pajuelo D."/>
            <person name="Ebbesson L."/>
            <person name="Teles M."/>
            <person name="MacKenzie S."/>
            <person name="Amaro C."/>
        </authorList>
    </citation>
    <scope>NUCLEOTIDE SEQUENCE</scope>
</reference>
<protein>
    <submittedName>
        <fullName evidence="1">Uncharacterized protein</fullName>
    </submittedName>
</protein>
<reference evidence="1" key="1">
    <citation type="submission" date="2014-11" db="EMBL/GenBank/DDBJ databases">
        <authorList>
            <person name="Amaro Gonzalez C."/>
        </authorList>
    </citation>
    <scope>NUCLEOTIDE SEQUENCE</scope>
</reference>
<dbReference type="AlphaFoldDB" id="A0A0E9QS40"/>
<name>A0A0E9QS40_ANGAN</name>
<sequence length="19" mass="2045">MREGSRMSRAGTQHLSSGP</sequence>
<proteinExistence type="predicted"/>
<organism evidence="1">
    <name type="scientific">Anguilla anguilla</name>
    <name type="common">European freshwater eel</name>
    <name type="synonym">Muraena anguilla</name>
    <dbReference type="NCBI Taxonomy" id="7936"/>
    <lineage>
        <taxon>Eukaryota</taxon>
        <taxon>Metazoa</taxon>
        <taxon>Chordata</taxon>
        <taxon>Craniata</taxon>
        <taxon>Vertebrata</taxon>
        <taxon>Euteleostomi</taxon>
        <taxon>Actinopterygii</taxon>
        <taxon>Neopterygii</taxon>
        <taxon>Teleostei</taxon>
        <taxon>Anguilliformes</taxon>
        <taxon>Anguillidae</taxon>
        <taxon>Anguilla</taxon>
    </lineage>
</organism>